<dbReference type="VEuPathDB" id="FungiDB:AeMF1_003017"/>
<dbReference type="Proteomes" id="UP000481153">
    <property type="component" value="Unassembled WGS sequence"/>
</dbReference>
<sequence length="242" mass="27022">MSTAKCPLKRCQGKRGCICPVSTNLPSGTFSAKTTRFSTKTTLPEIAVKDKPKTAKQPKKVVKASLTKEAPAPAMPSVKPATPEPQIQTPPSQDLNNNGNVIVRYNHYKKEFAIKNGSLDAATIDGQYFLSAVFPKSKLYLSRFGPSDFSFESEGLPHCGETYWVHIEEDAEERVAYEKRQDEYSAARAKDRAAKDDKPNIMREKVESCSCIEGNPCVDKYCCKDWDNRYAVAKKHGWKGFQ</sequence>
<evidence type="ECO:0000256" key="1">
    <source>
        <dbReference type="SAM" id="MobiDB-lite"/>
    </source>
</evidence>
<gene>
    <name evidence="2" type="ORF">Ae201684_013878</name>
</gene>
<feature type="compositionally biased region" description="Polar residues" evidence="1">
    <location>
        <begin position="85"/>
        <end position="98"/>
    </location>
</feature>
<protein>
    <submittedName>
        <fullName evidence="2">Uncharacterized protein</fullName>
    </submittedName>
</protein>
<dbReference type="EMBL" id="VJMJ01000180">
    <property type="protein sequence ID" value="KAF0728226.1"/>
    <property type="molecule type" value="Genomic_DNA"/>
</dbReference>
<accession>A0A6G0WLR1</accession>
<evidence type="ECO:0000313" key="3">
    <source>
        <dbReference type="Proteomes" id="UP000481153"/>
    </source>
</evidence>
<organism evidence="2 3">
    <name type="scientific">Aphanomyces euteiches</name>
    <dbReference type="NCBI Taxonomy" id="100861"/>
    <lineage>
        <taxon>Eukaryota</taxon>
        <taxon>Sar</taxon>
        <taxon>Stramenopiles</taxon>
        <taxon>Oomycota</taxon>
        <taxon>Saprolegniomycetes</taxon>
        <taxon>Saprolegniales</taxon>
        <taxon>Verrucalvaceae</taxon>
        <taxon>Aphanomyces</taxon>
    </lineage>
</organism>
<feature type="region of interest" description="Disordered" evidence="1">
    <location>
        <begin position="43"/>
        <end position="98"/>
    </location>
</feature>
<reference evidence="2 3" key="1">
    <citation type="submission" date="2019-07" db="EMBL/GenBank/DDBJ databases">
        <title>Genomics analysis of Aphanomyces spp. identifies a new class of oomycete effector associated with host adaptation.</title>
        <authorList>
            <person name="Gaulin E."/>
        </authorList>
    </citation>
    <scope>NUCLEOTIDE SEQUENCE [LARGE SCALE GENOMIC DNA]</scope>
    <source>
        <strain evidence="2 3">ATCC 201684</strain>
    </source>
</reference>
<dbReference type="AlphaFoldDB" id="A0A6G0WLR1"/>
<proteinExistence type="predicted"/>
<evidence type="ECO:0000313" key="2">
    <source>
        <dbReference type="EMBL" id="KAF0728226.1"/>
    </source>
</evidence>
<comment type="caution">
    <text evidence="2">The sequence shown here is derived from an EMBL/GenBank/DDBJ whole genome shotgun (WGS) entry which is preliminary data.</text>
</comment>
<name>A0A6G0WLR1_9STRA</name>
<keyword evidence="3" id="KW-1185">Reference proteome</keyword>